<dbReference type="EMBL" id="UHIV01000001">
    <property type="protein sequence ID" value="SUP53141.1"/>
    <property type="molecule type" value="Genomic_DNA"/>
</dbReference>
<dbReference type="Proteomes" id="UP000254621">
    <property type="component" value="Unassembled WGS sequence"/>
</dbReference>
<gene>
    <name evidence="1" type="ORF">NCTC13645_00970</name>
</gene>
<proteinExistence type="predicted"/>
<reference evidence="1 2" key="1">
    <citation type="submission" date="2018-06" db="EMBL/GenBank/DDBJ databases">
        <authorList>
            <consortium name="Pathogen Informatics"/>
            <person name="Doyle S."/>
        </authorList>
    </citation>
    <scope>NUCLEOTIDE SEQUENCE [LARGE SCALE GENOMIC DNA]</scope>
    <source>
        <strain evidence="1 2">NCTC13645</strain>
    </source>
</reference>
<organism evidence="1 2">
    <name type="scientific">Weissella viridescens</name>
    <name type="common">Lactobacillus viridescens</name>
    <dbReference type="NCBI Taxonomy" id="1629"/>
    <lineage>
        <taxon>Bacteria</taxon>
        <taxon>Bacillati</taxon>
        <taxon>Bacillota</taxon>
        <taxon>Bacilli</taxon>
        <taxon>Lactobacillales</taxon>
        <taxon>Lactobacillaceae</taxon>
        <taxon>Weissella</taxon>
    </lineage>
</organism>
<name>A0A380NYV6_WEIVI</name>
<evidence type="ECO:0000313" key="2">
    <source>
        <dbReference type="Proteomes" id="UP000254621"/>
    </source>
</evidence>
<protein>
    <submittedName>
        <fullName evidence="1">Uncharacterized protein</fullName>
    </submittedName>
</protein>
<evidence type="ECO:0000313" key="1">
    <source>
        <dbReference type="EMBL" id="SUP53141.1"/>
    </source>
</evidence>
<accession>A0A380NYV6</accession>
<dbReference type="AlphaFoldDB" id="A0A380NYV6"/>
<sequence>MIVESPFVSHSKLRIDYAATVSAYLDDFDSVAAKLQII</sequence>